<dbReference type="RefSeq" id="WP_258189027.1">
    <property type="nucleotide sequence ID" value="NZ_BLRU01000217.1"/>
</dbReference>
<dbReference type="InterPro" id="IPR050058">
    <property type="entry name" value="Ala-tRNA_ligase"/>
</dbReference>
<evidence type="ECO:0000256" key="6">
    <source>
        <dbReference type="ARBA" id="ARBA00022598"/>
    </source>
</evidence>
<dbReference type="FunFam" id="3.30.54.20:FF:000001">
    <property type="entry name" value="Alanine--tRNA ligase"/>
    <property type="match status" value="1"/>
</dbReference>
<feature type="non-terminal residue" evidence="19">
    <location>
        <position position="1"/>
    </location>
</feature>
<evidence type="ECO:0000256" key="14">
    <source>
        <dbReference type="ARBA" id="ARBA00024779"/>
    </source>
</evidence>
<evidence type="ECO:0000256" key="17">
    <source>
        <dbReference type="SAM" id="Coils"/>
    </source>
</evidence>
<keyword evidence="12" id="KW-0648">Protein biosynthesis</keyword>
<gene>
    <name evidence="19" type="ORF">HKBW3S03_01529</name>
</gene>
<evidence type="ECO:0000256" key="16">
    <source>
        <dbReference type="ARBA" id="ARBA00048300"/>
    </source>
</evidence>
<evidence type="ECO:0000256" key="1">
    <source>
        <dbReference type="ARBA" id="ARBA00001947"/>
    </source>
</evidence>
<dbReference type="SUPFAM" id="SSF55186">
    <property type="entry name" value="ThrRS/AlaRS common domain"/>
    <property type="match status" value="1"/>
</dbReference>
<dbReference type="GO" id="GO:0046872">
    <property type="term" value="F:metal ion binding"/>
    <property type="evidence" value="ECO:0007669"/>
    <property type="project" value="UniProtKB-KW"/>
</dbReference>
<keyword evidence="9" id="KW-0862">Zinc</keyword>
<accession>A0A6V8NNH3</accession>
<evidence type="ECO:0000313" key="19">
    <source>
        <dbReference type="EMBL" id="GFP20026.1"/>
    </source>
</evidence>
<evidence type="ECO:0000256" key="12">
    <source>
        <dbReference type="ARBA" id="ARBA00022917"/>
    </source>
</evidence>
<dbReference type="GO" id="GO:0000049">
    <property type="term" value="F:tRNA binding"/>
    <property type="evidence" value="ECO:0007669"/>
    <property type="project" value="UniProtKB-KW"/>
</dbReference>
<evidence type="ECO:0000256" key="9">
    <source>
        <dbReference type="ARBA" id="ARBA00022833"/>
    </source>
</evidence>
<evidence type="ECO:0000256" key="2">
    <source>
        <dbReference type="ARBA" id="ARBA00008226"/>
    </source>
</evidence>
<dbReference type="PANTHER" id="PTHR11777:SF9">
    <property type="entry name" value="ALANINE--TRNA LIGASE, CYTOPLASMIC"/>
    <property type="match status" value="1"/>
</dbReference>
<evidence type="ECO:0000313" key="20">
    <source>
        <dbReference type="Proteomes" id="UP000574717"/>
    </source>
</evidence>
<evidence type="ECO:0000256" key="3">
    <source>
        <dbReference type="ARBA" id="ARBA00013168"/>
    </source>
</evidence>
<dbReference type="Gene3D" id="6.10.250.550">
    <property type="match status" value="1"/>
</dbReference>
<name>A0A6V8NNH3_9ACTN</name>
<evidence type="ECO:0000256" key="15">
    <source>
        <dbReference type="ARBA" id="ARBA00032577"/>
    </source>
</evidence>
<dbReference type="FunFam" id="3.10.310.40:FF:000001">
    <property type="entry name" value="Alanine--tRNA ligase"/>
    <property type="match status" value="1"/>
</dbReference>
<reference evidence="19 20" key="1">
    <citation type="journal article" date="2020" name="Front. Microbiol.">
        <title>Single-cell genomics of novel Actinobacteria with the Wood-Ljungdahl pathway discovered in a serpentinizing system.</title>
        <authorList>
            <person name="Merino N."/>
            <person name="Kawai M."/>
            <person name="Boyd E.S."/>
            <person name="Colman D.R."/>
            <person name="McGlynn S.E."/>
            <person name="Nealson K.H."/>
            <person name="Kurokawa K."/>
            <person name="Hongoh Y."/>
        </authorList>
    </citation>
    <scope>NUCLEOTIDE SEQUENCE [LARGE SCALE GENOMIC DNA]</scope>
    <source>
        <strain evidence="19 20">S03</strain>
    </source>
</reference>
<dbReference type="PANTHER" id="PTHR11777">
    <property type="entry name" value="ALANYL-TRNA SYNTHETASE"/>
    <property type="match status" value="1"/>
</dbReference>
<dbReference type="PROSITE" id="PS50860">
    <property type="entry name" value="AA_TRNA_LIGASE_II_ALA"/>
    <property type="match status" value="1"/>
</dbReference>
<dbReference type="GO" id="GO:0005524">
    <property type="term" value="F:ATP binding"/>
    <property type="evidence" value="ECO:0007669"/>
    <property type="project" value="UniProtKB-KW"/>
</dbReference>
<evidence type="ECO:0000259" key="18">
    <source>
        <dbReference type="PROSITE" id="PS50860"/>
    </source>
</evidence>
<protein>
    <recommendedName>
        <fullName evidence="4">Alanine--tRNA ligase</fullName>
        <ecNumber evidence="3">6.1.1.7</ecNumber>
    </recommendedName>
    <alternativeName>
        <fullName evidence="15">Alanyl-tRNA synthetase</fullName>
    </alternativeName>
</protein>
<comment type="catalytic activity">
    <reaction evidence="16">
        <text>tRNA(Ala) + L-alanine + ATP = L-alanyl-tRNA(Ala) + AMP + diphosphate</text>
        <dbReference type="Rhea" id="RHEA:12540"/>
        <dbReference type="Rhea" id="RHEA-COMP:9657"/>
        <dbReference type="Rhea" id="RHEA-COMP:9923"/>
        <dbReference type="ChEBI" id="CHEBI:30616"/>
        <dbReference type="ChEBI" id="CHEBI:33019"/>
        <dbReference type="ChEBI" id="CHEBI:57972"/>
        <dbReference type="ChEBI" id="CHEBI:78442"/>
        <dbReference type="ChEBI" id="CHEBI:78497"/>
        <dbReference type="ChEBI" id="CHEBI:456215"/>
        <dbReference type="EC" id="6.1.1.7"/>
    </reaction>
</comment>
<evidence type="ECO:0000256" key="13">
    <source>
        <dbReference type="ARBA" id="ARBA00023146"/>
    </source>
</evidence>
<keyword evidence="17" id="KW-0175">Coiled coil</keyword>
<keyword evidence="6" id="KW-0436">Ligase</keyword>
<comment type="cofactor">
    <cofactor evidence="1">
        <name>Zn(2+)</name>
        <dbReference type="ChEBI" id="CHEBI:29105"/>
    </cofactor>
</comment>
<evidence type="ECO:0000256" key="8">
    <source>
        <dbReference type="ARBA" id="ARBA00022741"/>
    </source>
</evidence>
<dbReference type="InterPro" id="IPR003156">
    <property type="entry name" value="DHHA1_dom"/>
</dbReference>
<proteinExistence type="inferred from homology"/>
<keyword evidence="11" id="KW-0694">RNA-binding</keyword>
<keyword evidence="8" id="KW-0547">Nucleotide-binding</keyword>
<dbReference type="EC" id="6.1.1.7" evidence="3"/>
<dbReference type="GO" id="GO:0006419">
    <property type="term" value="P:alanyl-tRNA aminoacylation"/>
    <property type="evidence" value="ECO:0007669"/>
    <property type="project" value="InterPro"/>
</dbReference>
<dbReference type="InterPro" id="IPR018163">
    <property type="entry name" value="Thr/Ala-tRNA-synth_IIc_edit"/>
</dbReference>
<keyword evidence="13 19" id="KW-0030">Aminoacyl-tRNA synthetase</keyword>
<dbReference type="Proteomes" id="UP000574717">
    <property type="component" value="Unassembled WGS sequence"/>
</dbReference>
<feature type="domain" description="Alanyl-transfer RNA synthetases family profile" evidence="18">
    <location>
        <begin position="1"/>
        <end position="160"/>
    </location>
</feature>
<dbReference type="Pfam" id="PF02272">
    <property type="entry name" value="DHHA1"/>
    <property type="match status" value="1"/>
</dbReference>
<evidence type="ECO:0000256" key="4">
    <source>
        <dbReference type="ARBA" id="ARBA00017959"/>
    </source>
</evidence>
<dbReference type="GO" id="GO:0005829">
    <property type="term" value="C:cytosol"/>
    <property type="evidence" value="ECO:0007669"/>
    <property type="project" value="TreeGrafter"/>
</dbReference>
<organism evidence="19 20">
    <name type="scientific">Candidatus Hakubella thermalkaliphila</name>
    <dbReference type="NCBI Taxonomy" id="2754717"/>
    <lineage>
        <taxon>Bacteria</taxon>
        <taxon>Bacillati</taxon>
        <taxon>Actinomycetota</taxon>
        <taxon>Actinomycetota incertae sedis</taxon>
        <taxon>Candidatus Hakubellales</taxon>
        <taxon>Candidatus Hakubellaceae</taxon>
        <taxon>Candidatus Hakubella</taxon>
    </lineage>
</organism>
<evidence type="ECO:0000256" key="11">
    <source>
        <dbReference type="ARBA" id="ARBA00022884"/>
    </source>
</evidence>
<dbReference type="Gene3D" id="3.30.54.20">
    <property type="match status" value="1"/>
</dbReference>
<evidence type="ECO:0000256" key="5">
    <source>
        <dbReference type="ARBA" id="ARBA00022555"/>
    </source>
</evidence>
<evidence type="ECO:0000256" key="7">
    <source>
        <dbReference type="ARBA" id="ARBA00022723"/>
    </source>
</evidence>
<dbReference type="Pfam" id="PF07973">
    <property type="entry name" value="tRNA_SAD"/>
    <property type="match status" value="1"/>
</dbReference>
<comment type="similarity">
    <text evidence="2">Belongs to the class-II aminoacyl-tRNA synthetase family.</text>
</comment>
<evidence type="ECO:0000256" key="10">
    <source>
        <dbReference type="ARBA" id="ARBA00022840"/>
    </source>
</evidence>
<dbReference type="AlphaFoldDB" id="A0A6V8NNH3"/>
<dbReference type="InterPro" id="IPR018165">
    <property type="entry name" value="Ala-tRNA-synth_IIc_core"/>
</dbReference>
<dbReference type="GO" id="GO:0004813">
    <property type="term" value="F:alanine-tRNA ligase activity"/>
    <property type="evidence" value="ECO:0007669"/>
    <property type="project" value="UniProtKB-EC"/>
</dbReference>
<keyword evidence="10" id="KW-0067">ATP-binding</keyword>
<dbReference type="InterPro" id="IPR012947">
    <property type="entry name" value="tRNA_SAD"/>
</dbReference>
<keyword evidence="7" id="KW-0479">Metal-binding</keyword>
<keyword evidence="5" id="KW-0820">tRNA-binding</keyword>
<sequence>ARINAGLRKAICRNHTTTHLLHWALRLILGDHVKQAGSLVEVNRLRFDYSHFQAPSEEELVKVENLVNNKILDGLPVRCYVTSLEHVKEMGAIALFGEKYGEFARVVEVGDISRELCGGTHVANTGAIGLFRIISESSIGSNLRRIEAVTGFGLVHYLRERDEIVKRLSSLLGTGDQEIVARTEVLLRELKNKEKELVSLKVRSALAELERELTGSLRIGGTALIGHIFDDIELDHLKVIMDNLQKKTTSSFIVLASKNNGRPLMLVAATADLVEKGIRCDEIVREVSPLISGGGGGKSDFAQAGGKSAGRLAEAVEKARMLAVEKLKIGSGQ</sequence>
<dbReference type="FunFam" id="3.30.980.10:FF:000004">
    <property type="entry name" value="Alanine--tRNA ligase, cytoplasmic"/>
    <property type="match status" value="1"/>
</dbReference>
<dbReference type="SMART" id="SM00863">
    <property type="entry name" value="tRNA_SAD"/>
    <property type="match status" value="1"/>
</dbReference>
<dbReference type="Gene3D" id="3.10.310.40">
    <property type="match status" value="1"/>
</dbReference>
<comment type="caution">
    <text evidence="19">The sequence shown here is derived from an EMBL/GenBank/DDBJ whole genome shotgun (WGS) entry which is preliminary data.</text>
</comment>
<dbReference type="Gene3D" id="3.30.980.10">
    <property type="entry name" value="Threonyl-trna Synthetase, Chain A, domain 2"/>
    <property type="match status" value="1"/>
</dbReference>
<dbReference type="GO" id="GO:0002161">
    <property type="term" value="F:aminoacyl-tRNA deacylase activity"/>
    <property type="evidence" value="ECO:0007669"/>
    <property type="project" value="TreeGrafter"/>
</dbReference>
<dbReference type="EMBL" id="BLRU01000217">
    <property type="protein sequence ID" value="GFP20026.1"/>
    <property type="molecule type" value="Genomic_DNA"/>
</dbReference>
<comment type="function">
    <text evidence="14">Catalyzes the attachment of alanine to tRNA(Ala) in a two-step reaction: alanine is first activated by ATP to form Ala-AMP and then transferred to the acceptor end of tRNA(Ala). Also edits incorrectly charged Ser-tRNA(Ala) and Gly-tRNA(Ala) via its editing domain.</text>
</comment>
<feature type="coiled-coil region" evidence="17">
    <location>
        <begin position="183"/>
        <end position="210"/>
    </location>
</feature>